<dbReference type="Proteomes" id="UP000243081">
    <property type="component" value="Unassembled WGS sequence"/>
</dbReference>
<reference evidence="4 5" key="1">
    <citation type="submission" date="2016-03" db="EMBL/GenBank/DDBJ databases">
        <title>Fine-scale spatial genetic structure of a fungal parasite of coffee scale insects.</title>
        <authorList>
            <person name="Jackson D."/>
            <person name="Zemenick K.A."/>
            <person name="Malloure B."/>
            <person name="Quandt C.A."/>
            <person name="James T.Y."/>
        </authorList>
    </citation>
    <scope>NUCLEOTIDE SEQUENCE [LARGE SCALE GENOMIC DNA]</scope>
    <source>
        <strain evidence="4 5">UM487</strain>
    </source>
</reference>
<dbReference type="InterPro" id="IPR001608">
    <property type="entry name" value="Ala_racemase_N"/>
</dbReference>
<comment type="similarity">
    <text evidence="1">Belongs to the DSD1 family.</text>
</comment>
<protein>
    <recommendedName>
        <fullName evidence="3">D-serine dehydratase-like domain-containing protein</fullName>
    </recommendedName>
</protein>
<keyword evidence="2" id="KW-0456">Lyase</keyword>
<dbReference type="PANTHER" id="PTHR28004">
    <property type="entry name" value="ZGC:162816-RELATED"/>
    <property type="match status" value="1"/>
</dbReference>
<dbReference type="GO" id="GO:0008721">
    <property type="term" value="F:D-serine ammonia-lyase activity"/>
    <property type="evidence" value="ECO:0007669"/>
    <property type="project" value="TreeGrafter"/>
</dbReference>
<evidence type="ECO:0000256" key="1">
    <source>
        <dbReference type="ARBA" id="ARBA00005323"/>
    </source>
</evidence>
<name>A0A179I3X3_CORDF</name>
<evidence type="ECO:0000313" key="5">
    <source>
        <dbReference type="Proteomes" id="UP000243081"/>
    </source>
</evidence>
<dbReference type="InterPro" id="IPR026956">
    <property type="entry name" value="D-ser_dehydrat-like_dom"/>
</dbReference>
<dbReference type="AlphaFoldDB" id="A0A179I3X3"/>
<dbReference type="Gene3D" id="2.40.37.20">
    <property type="entry name" value="D-serine dehydratase-like domain"/>
    <property type="match status" value="1"/>
</dbReference>
<keyword evidence="5" id="KW-1185">Reference proteome</keyword>
<evidence type="ECO:0000256" key="2">
    <source>
        <dbReference type="ARBA" id="ARBA00023239"/>
    </source>
</evidence>
<dbReference type="OrthoDB" id="20198at2759"/>
<dbReference type="InterPro" id="IPR051466">
    <property type="entry name" value="D-amino_acid_metab_enzyme"/>
</dbReference>
<dbReference type="EMBL" id="LUKN01003797">
    <property type="protein sequence ID" value="OAQ96914.1"/>
    <property type="molecule type" value="Genomic_DNA"/>
</dbReference>
<feature type="domain" description="D-serine dehydratase-like" evidence="3">
    <location>
        <begin position="335"/>
        <end position="459"/>
    </location>
</feature>
<accession>A0A179I3X3</accession>
<dbReference type="OMA" id="EIRPGNF"/>
<organism evidence="4 5">
    <name type="scientific">Cordyceps confragosa</name>
    <name type="common">Lecanicillium lecanii</name>
    <dbReference type="NCBI Taxonomy" id="2714763"/>
    <lineage>
        <taxon>Eukaryota</taxon>
        <taxon>Fungi</taxon>
        <taxon>Dikarya</taxon>
        <taxon>Ascomycota</taxon>
        <taxon>Pezizomycotina</taxon>
        <taxon>Sordariomycetes</taxon>
        <taxon>Hypocreomycetidae</taxon>
        <taxon>Hypocreales</taxon>
        <taxon>Cordycipitaceae</taxon>
        <taxon>Akanthomyces</taxon>
    </lineage>
</organism>
<gene>
    <name evidence="4" type="ORF">LLEC1_05303</name>
</gene>
<proteinExistence type="inferred from homology"/>
<comment type="caution">
    <text evidence="4">The sequence shown here is derived from an EMBL/GenBank/DDBJ whole genome shotgun (WGS) entry which is preliminary data.</text>
</comment>
<dbReference type="Gene3D" id="3.20.20.10">
    <property type="entry name" value="Alanine racemase"/>
    <property type="match status" value="1"/>
</dbReference>
<dbReference type="GO" id="GO:0036088">
    <property type="term" value="P:D-serine catabolic process"/>
    <property type="evidence" value="ECO:0007669"/>
    <property type="project" value="TreeGrafter"/>
</dbReference>
<evidence type="ECO:0000313" key="4">
    <source>
        <dbReference type="EMBL" id="OAQ96914.1"/>
    </source>
</evidence>
<dbReference type="SUPFAM" id="SSF51419">
    <property type="entry name" value="PLP-binding barrel"/>
    <property type="match status" value="1"/>
</dbReference>
<dbReference type="InterPro" id="IPR029066">
    <property type="entry name" value="PLP-binding_barrel"/>
</dbReference>
<dbReference type="Pfam" id="PF14031">
    <property type="entry name" value="D-ser_dehydrat"/>
    <property type="match status" value="1"/>
</dbReference>
<sequence>MSSLTYYAASPREALVAEYVGKSIRDVPTPAAIINVAAVRRNCGRMLEACKSLNLGWRAHIKTHKTVEITRLQVGDNGSFPVNLVISTLAEGEFLLQALKEYKSQDRQVNVLYGLPITANAVDRLSAIASALGDGAVSILLDDPAQLAVAAKLRQTSGIAPRASIKIDMGGKRAGVVADSDRFLEVADAALAAHLNGDIILSGLYSHAGHSYGGDSRAAAIKMMGAEISAMKVGADRIKQRAAEQGVSSLPALILSGGASPTALSVQNLLSHDDAQASSTPALQKEVQSLTALFETVKSSGYVVEIHAGVYPTLDLQQLAAHSMSASRLSWGDIALTILAEVHSTYPGRGEGGTPEALVGAGGLALGREFCKAYDGMAVLTPWGRPGASLPTCDVEDYEGWTVGRFSQEHGILTWARGKHKAASTASPSDMVRVGQKVKLWPNHACITSSHFGWYFVVDEDQPGKEDEIVDIWTKARGW</sequence>
<dbReference type="PANTHER" id="PTHR28004:SF2">
    <property type="entry name" value="D-SERINE DEHYDRATASE"/>
    <property type="match status" value="1"/>
</dbReference>
<dbReference type="Pfam" id="PF01168">
    <property type="entry name" value="Ala_racemase_N"/>
    <property type="match status" value="1"/>
</dbReference>
<dbReference type="InterPro" id="IPR042208">
    <property type="entry name" value="D-ser_dehydrat-like_sf"/>
</dbReference>
<evidence type="ECO:0000259" key="3">
    <source>
        <dbReference type="SMART" id="SM01119"/>
    </source>
</evidence>
<dbReference type="SMART" id="SM01119">
    <property type="entry name" value="D-ser_dehydrat"/>
    <property type="match status" value="1"/>
</dbReference>